<organism evidence="1 2">
    <name type="scientific">Alkalibacterium olivapovliticus</name>
    <dbReference type="NCBI Taxonomy" id="99907"/>
    <lineage>
        <taxon>Bacteria</taxon>
        <taxon>Bacillati</taxon>
        <taxon>Bacillota</taxon>
        <taxon>Bacilli</taxon>
        <taxon>Lactobacillales</taxon>
        <taxon>Carnobacteriaceae</taxon>
        <taxon>Alkalibacterium</taxon>
    </lineage>
</organism>
<protein>
    <submittedName>
        <fullName evidence="1">Uncharacterized protein</fullName>
    </submittedName>
</protein>
<sequence length="200" mass="23584">MEQIRFEAPTDYYDERISETDEQICRLIKQRKELSDNNPGFPTKNYITDWSKKYDFEELFLNYVFADFLNEEFYKPAIEPKNFQKNIPVLKAIEKKDTFYSVTLVRQFENVSVVHFNINSNATDESSEWDHTEFKHYKLSIKSEDTQFECRNEGGGGNSGNHSYTFIVSPALPDDVSQYNFVFTEYSLPSKKDTDFEFVI</sequence>
<name>A0A2T0W6D9_9LACT</name>
<dbReference type="Proteomes" id="UP000238205">
    <property type="component" value="Unassembled WGS sequence"/>
</dbReference>
<comment type="caution">
    <text evidence="1">The sequence shown here is derived from an EMBL/GenBank/DDBJ whole genome shotgun (WGS) entry which is preliminary data.</text>
</comment>
<accession>A0A2T0W6D9</accession>
<gene>
    <name evidence="1" type="ORF">CLV38_1132</name>
</gene>
<dbReference type="OrthoDB" id="1797229at2"/>
<evidence type="ECO:0000313" key="2">
    <source>
        <dbReference type="Proteomes" id="UP000238205"/>
    </source>
</evidence>
<keyword evidence="2" id="KW-1185">Reference proteome</keyword>
<evidence type="ECO:0000313" key="1">
    <source>
        <dbReference type="EMBL" id="PRY82265.1"/>
    </source>
</evidence>
<reference evidence="1 2" key="1">
    <citation type="submission" date="2018-03" db="EMBL/GenBank/DDBJ databases">
        <title>Genomic Encyclopedia of Archaeal and Bacterial Type Strains, Phase II (KMG-II): from individual species to whole genera.</title>
        <authorList>
            <person name="Goeker M."/>
        </authorList>
    </citation>
    <scope>NUCLEOTIDE SEQUENCE [LARGE SCALE GENOMIC DNA]</scope>
    <source>
        <strain evidence="1 2">DSM 13175</strain>
    </source>
</reference>
<dbReference type="RefSeq" id="WP_106193625.1">
    <property type="nucleotide sequence ID" value="NZ_PVTO01000013.1"/>
</dbReference>
<proteinExistence type="predicted"/>
<dbReference type="AlphaFoldDB" id="A0A2T0W6D9"/>
<dbReference type="EMBL" id="PVTO01000013">
    <property type="protein sequence ID" value="PRY82265.1"/>
    <property type="molecule type" value="Genomic_DNA"/>
</dbReference>